<gene>
    <name evidence="1" type="ORF">CLUMA_CG001157</name>
</gene>
<evidence type="ECO:0000313" key="1">
    <source>
        <dbReference type="EMBL" id="CRK87355.1"/>
    </source>
</evidence>
<dbReference type="EMBL" id="CVRI01000004">
    <property type="protein sequence ID" value="CRK87355.1"/>
    <property type="molecule type" value="Genomic_DNA"/>
</dbReference>
<organism evidence="1 2">
    <name type="scientific">Clunio marinus</name>
    <dbReference type="NCBI Taxonomy" id="568069"/>
    <lineage>
        <taxon>Eukaryota</taxon>
        <taxon>Metazoa</taxon>
        <taxon>Ecdysozoa</taxon>
        <taxon>Arthropoda</taxon>
        <taxon>Hexapoda</taxon>
        <taxon>Insecta</taxon>
        <taxon>Pterygota</taxon>
        <taxon>Neoptera</taxon>
        <taxon>Endopterygota</taxon>
        <taxon>Diptera</taxon>
        <taxon>Nematocera</taxon>
        <taxon>Chironomoidea</taxon>
        <taxon>Chironomidae</taxon>
        <taxon>Clunio</taxon>
    </lineage>
</organism>
<keyword evidence="2" id="KW-1185">Reference proteome</keyword>
<protein>
    <submittedName>
        <fullName evidence="1">CLUMA_CG001157, isoform A</fullName>
    </submittedName>
</protein>
<sequence length="87" mass="10182">MHHINGGNFIECLTAQQFRDPTTEINENECRLHKLKATVSSETKRRYMEKVKLTKSIYKAVDIPIKKIINLCFSFICFNAHSHEENK</sequence>
<evidence type="ECO:0000313" key="2">
    <source>
        <dbReference type="Proteomes" id="UP000183832"/>
    </source>
</evidence>
<name>A0A1J1HHJ5_9DIPT</name>
<proteinExistence type="predicted"/>
<reference evidence="1 2" key="1">
    <citation type="submission" date="2015-04" db="EMBL/GenBank/DDBJ databases">
        <authorList>
            <person name="Syromyatnikov M.Y."/>
            <person name="Popov V.N."/>
        </authorList>
    </citation>
    <scope>NUCLEOTIDE SEQUENCE [LARGE SCALE GENOMIC DNA]</scope>
</reference>
<dbReference type="AlphaFoldDB" id="A0A1J1HHJ5"/>
<dbReference type="Proteomes" id="UP000183832">
    <property type="component" value="Unassembled WGS sequence"/>
</dbReference>
<accession>A0A1J1HHJ5</accession>